<dbReference type="EMBL" id="BJYZ01000015">
    <property type="protein sequence ID" value="GEO39300.1"/>
    <property type="molecule type" value="Genomic_DNA"/>
</dbReference>
<evidence type="ECO:0000256" key="4">
    <source>
        <dbReference type="ARBA" id="ARBA00022679"/>
    </source>
</evidence>
<evidence type="ECO:0000256" key="1">
    <source>
        <dbReference type="ARBA" id="ARBA00022475"/>
    </source>
</evidence>
<keyword evidence="4 11" id="KW-0808">Transferase</keyword>
<dbReference type="UniPathway" id="UPA00219"/>
<keyword evidence="9 11" id="KW-0472">Membrane</keyword>
<keyword evidence="14" id="KW-1185">Reference proteome</keyword>
<evidence type="ECO:0000256" key="6">
    <source>
        <dbReference type="ARBA" id="ARBA00022960"/>
    </source>
</evidence>
<evidence type="ECO:0000259" key="12">
    <source>
        <dbReference type="Pfam" id="PF00912"/>
    </source>
</evidence>
<comment type="caution">
    <text evidence="13">The sequence shown here is derived from an EMBL/GenBank/DDBJ whole genome shotgun (WGS) entry which is preliminary data.</text>
</comment>
<name>A0A512DSW8_9PROT</name>
<dbReference type="NCBIfam" id="TIGR02070">
    <property type="entry name" value="mono_pep_trsgly"/>
    <property type="match status" value="1"/>
</dbReference>
<keyword evidence="7 11" id="KW-0573">Peptidoglycan synthesis</keyword>
<dbReference type="InterPro" id="IPR001264">
    <property type="entry name" value="Glyco_trans_51"/>
</dbReference>
<keyword evidence="2 11" id="KW-0997">Cell inner membrane</keyword>
<sequence length="236" mass="26022">MTFAQRVTRAATGRQVLRFLFVMGVALAAVSVGWVTLYRFVPPPGTPLMLIRMAGGAGIDKSWRSLDEISPNLSQAVIASEDTLFCSHAGFDWASMRQAWQGNLAGGQLRGGSTISMQTAKNAWLWQDRTYLRKGLEAWFTLWMELLWPKARVMEVYLNIIEWGDGIYGAEAASHAFFGKPAAGLTRREAALMAAVLPNPLRWSPAKPTRYIASRANVIQQRMSTVVRDGLGACVS</sequence>
<keyword evidence="5 11" id="KW-0812">Transmembrane</keyword>
<dbReference type="GO" id="GO:0008360">
    <property type="term" value="P:regulation of cell shape"/>
    <property type="evidence" value="ECO:0007669"/>
    <property type="project" value="UniProtKB-KW"/>
</dbReference>
<comment type="subcellular location">
    <subcellularLocation>
        <location evidence="11">Cell inner membrane</location>
        <topology evidence="11">Single-pass membrane protein</topology>
    </subcellularLocation>
</comment>
<dbReference type="GO" id="GO:0005886">
    <property type="term" value="C:plasma membrane"/>
    <property type="evidence" value="ECO:0007669"/>
    <property type="project" value="UniProtKB-SubCell"/>
</dbReference>
<dbReference type="Pfam" id="PF00912">
    <property type="entry name" value="Transgly"/>
    <property type="match status" value="1"/>
</dbReference>
<evidence type="ECO:0000256" key="5">
    <source>
        <dbReference type="ARBA" id="ARBA00022692"/>
    </source>
</evidence>
<comment type="similarity">
    <text evidence="11">Belongs to the glycosyltransferase 51 family.</text>
</comment>
<accession>A0A512DSW8</accession>
<dbReference type="AlphaFoldDB" id="A0A512DSW8"/>
<dbReference type="RefSeq" id="WP_084720861.1">
    <property type="nucleotide sequence ID" value="NZ_BJYZ01000015.1"/>
</dbReference>
<organism evidence="13 14">
    <name type="scientific">Skermanella aerolata</name>
    <dbReference type="NCBI Taxonomy" id="393310"/>
    <lineage>
        <taxon>Bacteria</taxon>
        <taxon>Pseudomonadati</taxon>
        <taxon>Pseudomonadota</taxon>
        <taxon>Alphaproteobacteria</taxon>
        <taxon>Rhodospirillales</taxon>
        <taxon>Azospirillaceae</taxon>
        <taxon>Skermanella</taxon>
    </lineage>
</organism>
<feature type="transmembrane region" description="Helical" evidence="11">
    <location>
        <begin position="20"/>
        <end position="41"/>
    </location>
</feature>
<dbReference type="Proteomes" id="UP000321523">
    <property type="component" value="Unassembled WGS sequence"/>
</dbReference>
<keyword evidence="6 11" id="KW-0133">Cell shape</keyword>
<keyword evidence="3 11" id="KW-0328">Glycosyltransferase</keyword>
<dbReference type="InterPro" id="IPR011812">
    <property type="entry name" value="Pep_trsgly"/>
</dbReference>
<evidence type="ECO:0000256" key="2">
    <source>
        <dbReference type="ARBA" id="ARBA00022519"/>
    </source>
</evidence>
<dbReference type="GO" id="GO:0008955">
    <property type="term" value="F:peptidoglycan glycosyltransferase activity"/>
    <property type="evidence" value="ECO:0007669"/>
    <property type="project" value="UniProtKB-UniRule"/>
</dbReference>
<dbReference type="PANTHER" id="PTHR30400:SF0">
    <property type="entry name" value="BIOSYNTHETIC PEPTIDOGLYCAN TRANSGLYCOSYLASE"/>
    <property type="match status" value="1"/>
</dbReference>
<protein>
    <recommendedName>
        <fullName evidence="11">Biosynthetic peptidoglycan transglycosylase</fullName>
        <ecNumber evidence="11">2.4.99.28</ecNumber>
    </recommendedName>
    <alternativeName>
        <fullName evidence="11">Glycan polymerase</fullName>
    </alternativeName>
    <alternativeName>
        <fullName evidence="11">Peptidoglycan glycosyltransferase MtgA</fullName>
        <shortName evidence="11">PGT</shortName>
    </alternativeName>
</protein>
<dbReference type="GO" id="GO:0009274">
    <property type="term" value="C:peptidoglycan-based cell wall"/>
    <property type="evidence" value="ECO:0007669"/>
    <property type="project" value="InterPro"/>
</dbReference>
<evidence type="ECO:0000313" key="13">
    <source>
        <dbReference type="EMBL" id="GEO39300.1"/>
    </source>
</evidence>
<dbReference type="SUPFAM" id="SSF53955">
    <property type="entry name" value="Lysozyme-like"/>
    <property type="match status" value="1"/>
</dbReference>
<evidence type="ECO:0000256" key="8">
    <source>
        <dbReference type="ARBA" id="ARBA00022989"/>
    </source>
</evidence>
<dbReference type="InterPro" id="IPR023346">
    <property type="entry name" value="Lysozyme-like_dom_sf"/>
</dbReference>
<comment type="catalytic activity">
    <reaction evidence="11">
        <text>[GlcNAc-(1-&gt;4)-Mur2Ac(oyl-L-Ala-gamma-D-Glu-L-Lys-D-Ala-D-Ala)](n)-di-trans,octa-cis-undecaprenyl diphosphate + beta-D-GlcNAc-(1-&gt;4)-Mur2Ac(oyl-L-Ala-gamma-D-Glu-L-Lys-D-Ala-D-Ala)-di-trans,octa-cis-undecaprenyl diphosphate = [GlcNAc-(1-&gt;4)-Mur2Ac(oyl-L-Ala-gamma-D-Glu-L-Lys-D-Ala-D-Ala)](n+1)-di-trans,octa-cis-undecaprenyl diphosphate + di-trans,octa-cis-undecaprenyl diphosphate + H(+)</text>
        <dbReference type="Rhea" id="RHEA:23708"/>
        <dbReference type="Rhea" id="RHEA-COMP:9602"/>
        <dbReference type="Rhea" id="RHEA-COMP:9603"/>
        <dbReference type="ChEBI" id="CHEBI:15378"/>
        <dbReference type="ChEBI" id="CHEBI:58405"/>
        <dbReference type="ChEBI" id="CHEBI:60033"/>
        <dbReference type="ChEBI" id="CHEBI:78435"/>
        <dbReference type="EC" id="2.4.99.28"/>
    </reaction>
</comment>
<dbReference type="Gene3D" id="1.10.3810.10">
    <property type="entry name" value="Biosynthetic peptidoglycan transglycosylase-like"/>
    <property type="match status" value="1"/>
</dbReference>
<dbReference type="InterPro" id="IPR036950">
    <property type="entry name" value="PBP_transglycosylase"/>
</dbReference>
<dbReference type="GO" id="GO:0016763">
    <property type="term" value="F:pentosyltransferase activity"/>
    <property type="evidence" value="ECO:0007669"/>
    <property type="project" value="InterPro"/>
</dbReference>
<dbReference type="GO" id="GO:0071555">
    <property type="term" value="P:cell wall organization"/>
    <property type="evidence" value="ECO:0007669"/>
    <property type="project" value="UniProtKB-KW"/>
</dbReference>
<dbReference type="OrthoDB" id="9766909at2"/>
<gene>
    <name evidence="11 13" type="primary">mtgA</name>
    <name evidence="13" type="ORF">SAE02_34480</name>
</gene>
<reference evidence="13 14" key="1">
    <citation type="submission" date="2019-07" db="EMBL/GenBank/DDBJ databases">
        <title>Whole genome shotgun sequence of Skermanella aerolata NBRC 106429.</title>
        <authorList>
            <person name="Hosoyama A."/>
            <person name="Uohara A."/>
            <person name="Ohji S."/>
            <person name="Ichikawa N."/>
        </authorList>
    </citation>
    <scope>NUCLEOTIDE SEQUENCE [LARGE SCALE GENOMIC DNA]</scope>
    <source>
        <strain evidence="13 14">NBRC 106429</strain>
    </source>
</reference>
<evidence type="ECO:0000256" key="10">
    <source>
        <dbReference type="ARBA" id="ARBA00023316"/>
    </source>
</evidence>
<proteinExistence type="inferred from homology"/>
<keyword evidence="8 11" id="KW-1133">Transmembrane helix</keyword>
<evidence type="ECO:0000256" key="11">
    <source>
        <dbReference type="HAMAP-Rule" id="MF_00766"/>
    </source>
</evidence>
<evidence type="ECO:0000313" key="14">
    <source>
        <dbReference type="Proteomes" id="UP000321523"/>
    </source>
</evidence>
<dbReference type="GO" id="GO:0009252">
    <property type="term" value="P:peptidoglycan biosynthetic process"/>
    <property type="evidence" value="ECO:0007669"/>
    <property type="project" value="UniProtKB-UniRule"/>
</dbReference>
<comment type="function">
    <text evidence="11">Peptidoglycan polymerase that catalyzes glycan chain elongation from lipid-linked precursors.</text>
</comment>
<evidence type="ECO:0000256" key="7">
    <source>
        <dbReference type="ARBA" id="ARBA00022984"/>
    </source>
</evidence>
<evidence type="ECO:0000256" key="3">
    <source>
        <dbReference type="ARBA" id="ARBA00022676"/>
    </source>
</evidence>
<dbReference type="EC" id="2.4.99.28" evidence="11"/>
<keyword evidence="10 11" id="KW-0961">Cell wall biogenesis/degradation</keyword>
<comment type="pathway">
    <text evidence="11">Cell wall biogenesis; peptidoglycan biosynthesis.</text>
</comment>
<dbReference type="HAMAP" id="MF_00766">
    <property type="entry name" value="PGT_MtgA"/>
    <property type="match status" value="1"/>
</dbReference>
<keyword evidence="1 11" id="KW-1003">Cell membrane</keyword>
<feature type="domain" description="Glycosyl transferase family 51" evidence="12">
    <location>
        <begin position="60"/>
        <end position="223"/>
    </location>
</feature>
<dbReference type="PANTHER" id="PTHR30400">
    <property type="entry name" value="MONOFUNCTIONAL BIOSYNTHETIC PEPTIDOGLYCAN TRANSGLYCOSYLASE"/>
    <property type="match status" value="1"/>
</dbReference>
<evidence type="ECO:0000256" key="9">
    <source>
        <dbReference type="ARBA" id="ARBA00023136"/>
    </source>
</evidence>